<gene>
    <name evidence="3" type="ORF">KUTeg_020180</name>
</gene>
<proteinExistence type="predicted"/>
<dbReference type="EMBL" id="JARBDR010000918">
    <property type="protein sequence ID" value="KAJ8301193.1"/>
    <property type="molecule type" value="Genomic_DNA"/>
</dbReference>
<name>A0ABQ9E722_TEGGR</name>
<dbReference type="InterPro" id="IPR015925">
    <property type="entry name" value="Ryanodine_IP3_receptor"/>
</dbReference>
<evidence type="ECO:0000259" key="2">
    <source>
        <dbReference type="Pfam" id="PF01365"/>
    </source>
</evidence>
<organism evidence="3 4">
    <name type="scientific">Tegillarca granosa</name>
    <name type="common">Malaysian cockle</name>
    <name type="synonym">Anadara granosa</name>
    <dbReference type="NCBI Taxonomy" id="220873"/>
    <lineage>
        <taxon>Eukaryota</taxon>
        <taxon>Metazoa</taxon>
        <taxon>Spiralia</taxon>
        <taxon>Lophotrochozoa</taxon>
        <taxon>Mollusca</taxon>
        <taxon>Bivalvia</taxon>
        <taxon>Autobranchia</taxon>
        <taxon>Pteriomorphia</taxon>
        <taxon>Arcoida</taxon>
        <taxon>Arcoidea</taxon>
        <taxon>Arcidae</taxon>
        <taxon>Tegillarca</taxon>
    </lineage>
</organism>
<dbReference type="Pfam" id="PF01365">
    <property type="entry name" value="RYDR_ITPR"/>
    <property type="match status" value="1"/>
</dbReference>
<evidence type="ECO:0000313" key="4">
    <source>
        <dbReference type="Proteomes" id="UP001217089"/>
    </source>
</evidence>
<evidence type="ECO:0000256" key="1">
    <source>
        <dbReference type="SAM" id="MobiDB-lite"/>
    </source>
</evidence>
<accession>A0ABQ9E722</accession>
<dbReference type="PANTHER" id="PTHR45816:SF4">
    <property type="entry name" value="RYR_IP3R HOMOLOGY ASSOCIATED DOMAIN-CONTAINING PROTEIN"/>
    <property type="match status" value="1"/>
</dbReference>
<reference evidence="3 4" key="1">
    <citation type="submission" date="2022-12" db="EMBL/GenBank/DDBJ databases">
        <title>Chromosome-level genome of Tegillarca granosa.</title>
        <authorList>
            <person name="Kim J."/>
        </authorList>
    </citation>
    <scope>NUCLEOTIDE SEQUENCE [LARGE SCALE GENOMIC DNA]</scope>
    <source>
        <strain evidence="3">Teg-2019</strain>
        <tissue evidence="3">Adductor muscle</tissue>
    </source>
</reference>
<comment type="caution">
    <text evidence="3">The sequence shown here is derived from an EMBL/GenBank/DDBJ whole genome shotgun (WGS) entry which is preliminary data.</text>
</comment>
<feature type="region of interest" description="Disordered" evidence="1">
    <location>
        <begin position="137"/>
        <end position="169"/>
    </location>
</feature>
<keyword evidence="4" id="KW-1185">Reference proteome</keyword>
<dbReference type="SUPFAM" id="SSF100909">
    <property type="entry name" value="IP3 receptor type 1 binding core, domain 2"/>
    <property type="match status" value="1"/>
</dbReference>
<dbReference type="InterPro" id="IPR000699">
    <property type="entry name" value="RIH_dom"/>
</dbReference>
<feature type="compositionally biased region" description="Basic and acidic residues" evidence="1">
    <location>
        <begin position="137"/>
        <end position="161"/>
    </location>
</feature>
<dbReference type="PANTHER" id="PTHR45816">
    <property type="entry name" value="MIR DOMAIN-CONTAINING PROTEIN"/>
    <property type="match status" value="1"/>
</dbReference>
<dbReference type="InterPro" id="IPR035910">
    <property type="entry name" value="RyR/IP3R_RIH_dom_sf"/>
</dbReference>
<dbReference type="Proteomes" id="UP001217089">
    <property type="component" value="Unassembled WGS sequence"/>
</dbReference>
<sequence>MPSKKSLEDIDTLVMDTKLTIIEILKTPLMMITMMMRGTTETVELDLDGQGGKIFLRVLLNLVMHNYPTLVSGALQLLFRHFSQRQEVLLAFKQVQLLVTTSDVENYKQIKSDLDDLRNMVEKSELWVYKVKHSDEPKKKKKTEDSEDGESKEGKGDGDSKKKVKQQPSVWNISGEQVSAIDLDHGPSINKHSAENYKKIKEILIRLSKLCVQETAEPGVRKPRRHEQRLLRNMSAHQVILELLQIPYEKNDDIRMHELMKLAHEFLQHFCLGNQQNQILLHQSLELFLTPGLLEAQTVQAIFQDNVQLCNEVTQQVVQHFVHCIETHGRHVPYLKFLQTLVKADEKYIKKCQEMVMAEVKSAYINFLNHCYIDTEVEMKEIYTSNHMWTLFENFLVDMATVSNATTDRRHADVAMENYVTITIMNVIHMFFSSPFADQTTTLQGHRPLIQSRQPIFVKLLQGSFRVSHSNWLSGVQKFNVETCIRTLADIAKTRGIAIPVDLDSQVNLLFEKSQNVMQKAKQWMSVRTSKKETVPMINRDYKHIIEGLQEIVNSLERQLCTLVQAELSVLVDVLHCPEQLFPTGSKCEISGFISRLIRHTKCLLEEKEEKLCIKVLQTLRKMMDVESDCRDKVIINTT</sequence>
<feature type="domain" description="RIH" evidence="2">
    <location>
        <begin position="221"/>
        <end position="359"/>
    </location>
</feature>
<evidence type="ECO:0000313" key="3">
    <source>
        <dbReference type="EMBL" id="KAJ8301193.1"/>
    </source>
</evidence>
<protein>
    <recommendedName>
        <fullName evidence="2">RIH domain-containing protein</fullName>
    </recommendedName>
</protein>